<keyword evidence="2" id="KW-1185">Reference proteome</keyword>
<organism evidence="1 2">
    <name type="scientific">Actinokineospora auranticolor</name>
    <dbReference type="NCBI Taxonomy" id="155976"/>
    <lineage>
        <taxon>Bacteria</taxon>
        <taxon>Bacillati</taxon>
        <taxon>Actinomycetota</taxon>
        <taxon>Actinomycetes</taxon>
        <taxon>Pseudonocardiales</taxon>
        <taxon>Pseudonocardiaceae</taxon>
        <taxon>Actinokineospora</taxon>
    </lineage>
</organism>
<dbReference type="EMBL" id="PTIX01000011">
    <property type="protein sequence ID" value="PPK66150.1"/>
    <property type="molecule type" value="Genomic_DNA"/>
</dbReference>
<dbReference type="Gene3D" id="3.30.450.40">
    <property type="match status" value="1"/>
</dbReference>
<dbReference type="Proteomes" id="UP000239203">
    <property type="component" value="Unassembled WGS sequence"/>
</dbReference>
<dbReference type="RefSeq" id="WP_219824047.1">
    <property type="nucleotide sequence ID" value="NZ_CP154825.1"/>
</dbReference>
<sequence>MRALFGESVALFASLLGRRTWWNGDRDVRVVLDTGPRSREAFFDLTCEPRRDDGGAVVGVRVVGVEITRVRHAQQLMAEQRALLEQIARQAPLADVLDGMARCIEGLAPQEVLVSVLLADPDGAHLNHGAAPSLPDFYNRAIDGIATGEGVGSCGTAAHRRAPVIVTDIATDPFWDD</sequence>
<reference evidence="1 2" key="1">
    <citation type="submission" date="2018-02" db="EMBL/GenBank/DDBJ databases">
        <title>Genomic Encyclopedia of Archaeal and Bacterial Type Strains, Phase II (KMG-II): from individual species to whole genera.</title>
        <authorList>
            <person name="Goeker M."/>
        </authorList>
    </citation>
    <scope>NUCLEOTIDE SEQUENCE [LARGE SCALE GENOMIC DNA]</scope>
    <source>
        <strain evidence="1 2">YU 961-1</strain>
    </source>
</reference>
<evidence type="ECO:0000313" key="2">
    <source>
        <dbReference type="Proteomes" id="UP000239203"/>
    </source>
</evidence>
<evidence type="ECO:0008006" key="3">
    <source>
        <dbReference type="Google" id="ProtNLM"/>
    </source>
</evidence>
<gene>
    <name evidence="1" type="ORF">CLV40_111114</name>
</gene>
<dbReference type="SUPFAM" id="SSF55781">
    <property type="entry name" value="GAF domain-like"/>
    <property type="match status" value="1"/>
</dbReference>
<protein>
    <recommendedName>
        <fullName evidence="3">PAS domain-containing protein</fullName>
    </recommendedName>
</protein>
<comment type="caution">
    <text evidence="1">The sequence shown here is derived from an EMBL/GenBank/DDBJ whole genome shotgun (WGS) entry which is preliminary data.</text>
</comment>
<dbReference type="AlphaFoldDB" id="A0A2S6GLU2"/>
<evidence type="ECO:0000313" key="1">
    <source>
        <dbReference type="EMBL" id="PPK66150.1"/>
    </source>
</evidence>
<dbReference type="InterPro" id="IPR029016">
    <property type="entry name" value="GAF-like_dom_sf"/>
</dbReference>
<name>A0A2S6GLU2_9PSEU</name>
<dbReference type="Gene3D" id="3.30.450.20">
    <property type="entry name" value="PAS domain"/>
    <property type="match status" value="1"/>
</dbReference>
<accession>A0A2S6GLU2</accession>
<proteinExistence type="predicted"/>